<sequence length="230" mass="25376">MNSPKDIKSTNDEMIVSPLHEGLVGTTALPIMDPSQNQNQPIIQPIFHAPQEPYNMPMNFSSTQPNWTKEPLPPSSLIPPTGPTTFTPISSIPFQAWFTENSSNQQQTFSSERNFLTTPVSDYLSFTDHMKLTSMDPPSITSLLQGDPVAVLHAHLNTIEGLDLGPIFENPTQPRVRVSDNNVESMSSSTMKNGRGSHMYECKICSTKFLSSQALGGHMSYHSKAKKKGI</sequence>
<gene>
    <name evidence="3" type="ORF">HU200_008027</name>
</gene>
<evidence type="ECO:0000259" key="2">
    <source>
        <dbReference type="PROSITE" id="PS50157"/>
    </source>
</evidence>
<dbReference type="Gene3D" id="3.30.160.60">
    <property type="entry name" value="Classic Zinc Finger"/>
    <property type="match status" value="1"/>
</dbReference>
<proteinExistence type="predicted"/>
<accession>A0A835FN93</accession>
<dbReference type="PROSITE" id="PS50157">
    <property type="entry name" value="ZINC_FINGER_C2H2_2"/>
    <property type="match status" value="1"/>
</dbReference>
<keyword evidence="4" id="KW-1185">Reference proteome</keyword>
<keyword evidence="1" id="KW-0479">Metal-binding</keyword>
<evidence type="ECO:0000313" key="4">
    <source>
        <dbReference type="Proteomes" id="UP000636709"/>
    </source>
</evidence>
<reference evidence="3" key="1">
    <citation type="submission" date="2020-07" db="EMBL/GenBank/DDBJ databases">
        <title>Genome sequence and genetic diversity analysis of an under-domesticated orphan crop, white fonio (Digitaria exilis).</title>
        <authorList>
            <person name="Bennetzen J.L."/>
            <person name="Chen S."/>
            <person name="Ma X."/>
            <person name="Wang X."/>
            <person name="Yssel A.E.J."/>
            <person name="Chaluvadi S.R."/>
            <person name="Johnson M."/>
            <person name="Gangashetty P."/>
            <person name="Hamidou F."/>
            <person name="Sanogo M.D."/>
            <person name="Zwaenepoel A."/>
            <person name="Wallace J."/>
            <person name="Van De Peer Y."/>
            <person name="Van Deynze A."/>
        </authorList>
    </citation>
    <scope>NUCLEOTIDE SEQUENCE</scope>
    <source>
        <tissue evidence="3">Leaves</tissue>
    </source>
</reference>
<keyword evidence="1" id="KW-0863">Zinc-finger</keyword>
<organism evidence="3 4">
    <name type="scientific">Digitaria exilis</name>
    <dbReference type="NCBI Taxonomy" id="1010633"/>
    <lineage>
        <taxon>Eukaryota</taxon>
        <taxon>Viridiplantae</taxon>
        <taxon>Streptophyta</taxon>
        <taxon>Embryophyta</taxon>
        <taxon>Tracheophyta</taxon>
        <taxon>Spermatophyta</taxon>
        <taxon>Magnoliopsida</taxon>
        <taxon>Liliopsida</taxon>
        <taxon>Poales</taxon>
        <taxon>Poaceae</taxon>
        <taxon>PACMAD clade</taxon>
        <taxon>Panicoideae</taxon>
        <taxon>Panicodae</taxon>
        <taxon>Paniceae</taxon>
        <taxon>Anthephorinae</taxon>
        <taxon>Digitaria</taxon>
    </lineage>
</organism>
<dbReference type="Pfam" id="PF13912">
    <property type="entry name" value="zf-C2H2_6"/>
    <property type="match status" value="1"/>
</dbReference>
<dbReference type="PROSITE" id="PS00028">
    <property type="entry name" value="ZINC_FINGER_C2H2_1"/>
    <property type="match status" value="1"/>
</dbReference>
<dbReference type="EMBL" id="JACEFO010000527">
    <property type="protein sequence ID" value="KAF8765920.1"/>
    <property type="molecule type" value="Genomic_DNA"/>
</dbReference>
<evidence type="ECO:0000256" key="1">
    <source>
        <dbReference type="PROSITE-ProRule" id="PRU00042"/>
    </source>
</evidence>
<name>A0A835FN93_9POAL</name>
<dbReference type="InterPro" id="IPR036236">
    <property type="entry name" value="Znf_C2H2_sf"/>
</dbReference>
<dbReference type="OrthoDB" id="592185at2759"/>
<dbReference type="Proteomes" id="UP000636709">
    <property type="component" value="Unassembled WGS sequence"/>
</dbReference>
<dbReference type="AlphaFoldDB" id="A0A835FN93"/>
<feature type="domain" description="C2H2-type" evidence="2">
    <location>
        <begin position="200"/>
        <end position="227"/>
    </location>
</feature>
<dbReference type="InterPro" id="IPR013087">
    <property type="entry name" value="Znf_C2H2_type"/>
</dbReference>
<dbReference type="GO" id="GO:0008270">
    <property type="term" value="F:zinc ion binding"/>
    <property type="evidence" value="ECO:0007669"/>
    <property type="project" value="UniProtKB-KW"/>
</dbReference>
<protein>
    <recommendedName>
        <fullName evidence="2">C2H2-type domain-containing protein</fullName>
    </recommendedName>
</protein>
<comment type="caution">
    <text evidence="3">The sequence shown here is derived from an EMBL/GenBank/DDBJ whole genome shotgun (WGS) entry which is preliminary data.</text>
</comment>
<evidence type="ECO:0000313" key="3">
    <source>
        <dbReference type="EMBL" id="KAF8765920.1"/>
    </source>
</evidence>
<dbReference type="SUPFAM" id="SSF57667">
    <property type="entry name" value="beta-beta-alpha zinc fingers"/>
    <property type="match status" value="1"/>
</dbReference>
<keyword evidence="1" id="KW-0862">Zinc</keyword>